<evidence type="ECO:0000313" key="1">
    <source>
        <dbReference type="EMBL" id="KAH7145799.1"/>
    </source>
</evidence>
<dbReference type="Proteomes" id="UP000717696">
    <property type="component" value="Unassembled WGS sequence"/>
</dbReference>
<sequence length="98" mass="11327">MACLRLMGRFLLRCSVLVLGPRRGFRRLGSGLDEPLSAGERDGSRMMDMWMYGWRRGAPWACRGGGGSNWQVSCVRTHQDAFKQHRRCHRRLCWQLAC</sequence>
<keyword evidence="2" id="KW-1185">Reference proteome</keyword>
<reference evidence="1" key="1">
    <citation type="journal article" date="2021" name="Nat. Commun.">
        <title>Genetic determinants of endophytism in the Arabidopsis root mycobiome.</title>
        <authorList>
            <person name="Mesny F."/>
            <person name="Miyauchi S."/>
            <person name="Thiergart T."/>
            <person name="Pickel B."/>
            <person name="Atanasova L."/>
            <person name="Karlsson M."/>
            <person name="Huettel B."/>
            <person name="Barry K.W."/>
            <person name="Haridas S."/>
            <person name="Chen C."/>
            <person name="Bauer D."/>
            <person name="Andreopoulos W."/>
            <person name="Pangilinan J."/>
            <person name="LaButti K."/>
            <person name="Riley R."/>
            <person name="Lipzen A."/>
            <person name="Clum A."/>
            <person name="Drula E."/>
            <person name="Henrissat B."/>
            <person name="Kohler A."/>
            <person name="Grigoriev I.V."/>
            <person name="Martin F.M."/>
            <person name="Hacquard S."/>
        </authorList>
    </citation>
    <scope>NUCLEOTIDE SEQUENCE</scope>
    <source>
        <strain evidence="1">MPI-CAGE-AT-0021</strain>
    </source>
</reference>
<organism evidence="1 2">
    <name type="scientific">Dactylonectria estremocensis</name>
    <dbReference type="NCBI Taxonomy" id="1079267"/>
    <lineage>
        <taxon>Eukaryota</taxon>
        <taxon>Fungi</taxon>
        <taxon>Dikarya</taxon>
        <taxon>Ascomycota</taxon>
        <taxon>Pezizomycotina</taxon>
        <taxon>Sordariomycetes</taxon>
        <taxon>Hypocreomycetidae</taxon>
        <taxon>Hypocreales</taxon>
        <taxon>Nectriaceae</taxon>
        <taxon>Dactylonectria</taxon>
    </lineage>
</organism>
<accession>A0A9P9EUD8</accession>
<protein>
    <submittedName>
        <fullName evidence="1">Uncharacterized protein</fullName>
    </submittedName>
</protein>
<dbReference type="AlphaFoldDB" id="A0A9P9EUD8"/>
<gene>
    <name evidence="1" type="ORF">B0J13DRAFT_554173</name>
</gene>
<evidence type="ECO:0000313" key="2">
    <source>
        <dbReference type="Proteomes" id="UP000717696"/>
    </source>
</evidence>
<comment type="caution">
    <text evidence="1">The sequence shown here is derived from an EMBL/GenBank/DDBJ whole genome shotgun (WGS) entry which is preliminary data.</text>
</comment>
<proteinExistence type="predicted"/>
<name>A0A9P9EUD8_9HYPO</name>
<dbReference type="EMBL" id="JAGMUU010000009">
    <property type="protein sequence ID" value="KAH7145799.1"/>
    <property type="molecule type" value="Genomic_DNA"/>
</dbReference>